<dbReference type="InterPro" id="IPR050114">
    <property type="entry name" value="UPF0173_UPF0282_UlaG_hydrolase"/>
</dbReference>
<evidence type="ECO:0000259" key="3">
    <source>
        <dbReference type="SMART" id="SM00849"/>
    </source>
</evidence>
<reference evidence="4 5" key="1">
    <citation type="submission" date="2010-08" db="EMBL/GenBank/DDBJ databases">
        <authorList>
            <person name="Weinstock G."/>
            <person name="Sodergren E."/>
            <person name="Clifton S."/>
            <person name="Fulton L."/>
            <person name="Fulton B."/>
            <person name="Courtney L."/>
            <person name="Fronick C."/>
            <person name="Harrison M."/>
            <person name="Strong C."/>
            <person name="Farmer C."/>
            <person name="Delahaunty K."/>
            <person name="Markovic C."/>
            <person name="Hall O."/>
            <person name="Minx P."/>
            <person name="Tomlinson C."/>
            <person name="Mitreva M."/>
            <person name="Hou S."/>
            <person name="Chen J."/>
            <person name="Wollam A."/>
            <person name="Pepin K.H."/>
            <person name="Johnson M."/>
            <person name="Bhonagiri V."/>
            <person name="Zhang X."/>
            <person name="Suruliraj S."/>
            <person name="Warren W."/>
            <person name="Chinwalla A."/>
            <person name="Mardis E.R."/>
            <person name="Wilson R.K."/>
        </authorList>
    </citation>
    <scope>NUCLEOTIDE SEQUENCE [LARGE SCALE GENOMIC DNA]</scope>
    <source>
        <strain evidence="4 5">F0399</strain>
    </source>
</reference>
<dbReference type="HOGENOM" id="CLU_070010_4_1_9"/>
<comment type="caution">
    <text evidence="4">The sequence shown here is derived from an EMBL/GenBank/DDBJ whole genome shotgun (WGS) entry which is preliminary data.</text>
</comment>
<dbReference type="Gene3D" id="3.60.15.10">
    <property type="entry name" value="Ribonuclease Z/Hydroxyacylglutathione hydrolase-like"/>
    <property type="match status" value="1"/>
</dbReference>
<evidence type="ECO:0000313" key="5">
    <source>
        <dbReference type="Proteomes" id="UP000004633"/>
    </source>
</evidence>
<comment type="similarity">
    <text evidence="2">Belongs to the UPF0173 family.</text>
</comment>
<dbReference type="HAMAP" id="MF_00457">
    <property type="entry name" value="UPF0173"/>
    <property type="match status" value="1"/>
</dbReference>
<dbReference type="CDD" id="cd06262">
    <property type="entry name" value="metallo-hydrolase-like_MBL-fold"/>
    <property type="match status" value="1"/>
</dbReference>
<protein>
    <recommendedName>
        <fullName evidence="2">UPF0173 metal-dependent hydrolase HMPREF9555_01862</fullName>
    </recommendedName>
</protein>
<feature type="domain" description="Metallo-beta-lactamase" evidence="3">
    <location>
        <begin position="41"/>
        <end position="221"/>
    </location>
</feature>
<dbReference type="Proteomes" id="UP000004633">
    <property type="component" value="Unassembled WGS sequence"/>
</dbReference>
<dbReference type="EMBL" id="AECV01000049">
    <property type="protein sequence ID" value="EFW28936.1"/>
    <property type="molecule type" value="Genomic_DNA"/>
</dbReference>
<dbReference type="STRING" id="749551.HMPREF9555_01862"/>
<dbReference type="InterPro" id="IPR022877">
    <property type="entry name" value="UPF0173"/>
</dbReference>
<sequence length="258" mass="28263">MKDITSFRRLFHIDIIRSYRIMIKKSMKRRMNAMVCFHYFGHAAFLLDDGTHRILVDPFLTGNPTASVSANDVDCDYILLTHAHGDHLGDAPSIAARTGAAIVAIPEVIDVCQAQALAELKSFPMNLGGSITLPFGKVRMTVAHHSAGVPGGVACGFVIYIGDKVVYYAGDTALFSDMQLIGRKDTIDYAVLPIGDNYTMGLEDAAQAAQWVNASHVIPIHYNTWPVIEQEVHRYKEVTEAMTRAAVCIVAPGETLEL</sequence>
<dbReference type="SMART" id="SM00849">
    <property type="entry name" value="Lactamase_B"/>
    <property type="match status" value="1"/>
</dbReference>
<evidence type="ECO:0000313" key="4">
    <source>
        <dbReference type="EMBL" id="EFW28936.1"/>
    </source>
</evidence>
<dbReference type="NCBIfam" id="NF001911">
    <property type="entry name" value="PRK00685.1"/>
    <property type="match status" value="1"/>
</dbReference>
<dbReference type="InterPro" id="IPR001279">
    <property type="entry name" value="Metallo-B-lactamas"/>
</dbReference>
<gene>
    <name evidence="4" type="ORF">HMPREF9555_01862</name>
</gene>
<dbReference type="Pfam" id="PF12706">
    <property type="entry name" value="Lactamase_B_2"/>
    <property type="match status" value="1"/>
</dbReference>
<dbReference type="AlphaFoldDB" id="E7N4B9"/>
<dbReference type="GO" id="GO:0016787">
    <property type="term" value="F:hydrolase activity"/>
    <property type="evidence" value="ECO:0007669"/>
    <property type="project" value="UniProtKB-UniRule"/>
</dbReference>
<organism evidence="4 5">
    <name type="scientific">Selenomonas artemidis F0399</name>
    <dbReference type="NCBI Taxonomy" id="749551"/>
    <lineage>
        <taxon>Bacteria</taxon>
        <taxon>Bacillati</taxon>
        <taxon>Bacillota</taxon>
        <taxon>Negativicutes</taxon>
        <taxon>Selenomonadales</taxon>
        <taxon>Selenomonadaceae</taxon>
        <taxon>Selenomonas</taxon>
    </lineage>
</organism>
<dbReference type="PANTHER" id="PTHR43546">
    <property type="entry name" value="UPF0173 METAL-DEPENDENT HYDROLASE MJ1163-RELATED"/>
    <property type="match status" value="1"/>
</dbReference>
<evidence type="ECO:0000256" key="2">
    <source>
        <dbReference type="HAMAP-Rule" id="MF_00457"/>
    </source>
</evidence>
<dbReference type="InterPro" id="IPR036866">
    <property type="entry name" value="RibonucZ/Hydroxyglut_hydro"/>
</dbReference>
<accession>E7N4B9</accession>
<dbReference type="PANTHER" id="PTHR43546:SF3">
    <property type="entry name" value="UPF0173 METAL-DEPENDENT HYDROLASE MJ1163"/>
    <property type="match status" value="1"/>
</dbReference>
<keyword evidence="1 2" id="KW-0378">Hydrolase</keyword>
<name>E7N4B9_9FIRM</name>
<dbReference type="SUPFAM" id="SSF56281">
    <property type="entry name" value="Metallo-hydrolase/oxidoreductase"/>
    <property type="match status" value="1"/>
</dbReference>
<proteinExistence type="inferred from homology"/>
<evidence type="ECO:0000256" key="1">
    <source>
        <dbReference type="ARBA" id="ARBA00022801"/>
    </source>
</evidence>
<keyword evidence="5" id="KW-1185">Reference proteome</keyword>